<dbReference type="PANTHER" id="PTHR34614:SF2">
    <property type="entry name" value="TRANSPOSASE IS4-LIKE DOMAIN-CONTAINING PROTEIN"/>
    <property type="match status" value="1"/>
</dbReference>
<name>A0A1Z4KW55_ANAVA</name>
<dbReference type="AlphaFoldDB" id="A0A1Z4KW55"/>
<keyword evidence="1" id="KW-0614">Plasmid</keyword>
<evidence type="ECO:0000313" key="2">
    <source>
        <dbReference type="Proteomes" id="UP000217507"/>
    </source>
</evidence>
<reference evidence="1 2" key="1">
    <citation type="submission" date="2017-06" db="EMBL/GenBank/DDBJ databases">
        <title>Genome sequencing of cyanobaciteial culture collection at National Institute for Environmental Studies (NIES).</title>
        <authorList>
            <person name="Hirose Y."/>
            <person name="Shimura Y."/>
            <person name="Fujisawa T."/>
            <person name="Nakamura Y."/>
            <person name="Kawachi M."/>
        </authorList>
    </citation>
    <scope>NUCLEOTIDE SEQUENCE [LARGE SCALE GENOMIC DNA]</scope>
    <source>
        <strain evidence="1 2">NIES-23</strain>
        <plasmid evidence="2">Plasmid Plasmid2 dna</plasmid>
    </source>
</reference>
<gene>
    <name evidence="1" type="ORF">NIES23_59210</name>
</gene>
<proteinExistence type="predicted"/>
<protein>
    <recommendedName>
        <fullName evidence="3">Transposase</fullName>
    </recommendedName>
</protein>
<evidence type="ECO:0008006" key="3">
    <source>
        <dbReference type="Google" id="ProtNLM"/>
    </source>
</evidence>
<accession>A0A1Z4KW55</accession>
<dbReference type="EMBL" id="AP018218">
    <property type="protein sequence ID" value="BAY73093.1"/>
    <property type="molecule type" value="Genomic_DNA"/>
</dbReference>
<sequence length="588" mass="67190">MAHLPQQIISERIDDVVVLLEVMKKMGLPEILNQHLPRHWKQEGLDWGWVACIWLSYIISQGDHRKVRVREWVEQRHYTIEQVCGINIRETDFTDDRLGILLKRLSKPETWEQIERFLTQKSIRAYELAVEQVRLDATTISGHHLISESGLFQFGHSKDDPNLPQVKLMMGMIDPLGMPLVTQVVSGEQADDGLYIPAYQQIAATLNKKGLLFVGDCKMSSLSTRCNIHIQGDYYLCPLSNVGKTPELLAGWINDAVMGKFPLVEIKRTSFHHNTETSPDLDALETTIATGYEVCRHVEVVDEQLPLLCWQERVLIVHSPTLAKQQFQGLEKRLHNAQQKLMALTPQKGRGKRQINDLQVLLQKATEILRLHRVEGLLSFDYECQETVEETYIGRGRPTSRPKQITRKIRYQIQTVIRNEDAIAQTHKTFGWRAFVSNAPKSMLSIEQAVLTYRDEWIAERGFHRLKGASLSIAPMFVQRDDQVTGLINLLSLALRLLTIIEFVVRRQLTVQEVNSLAGLYPEHPKKRTAQPTAERLLRAFSNITLTIIEARGQRFGYVPPLNPLQQEIISLLGLVPDIYSNLVDNSS</sequence>
<dbReference type="PANTHER" id="PTHR34614">
    <property type="match status" value="1"/>
</dbReference>
<geneLocation type="plasmid" evidence="1">
    <name>plasmid2</name>
</geneLocation>
<evidence type="ECO:0000313" key="1">
    <source>
        <dbReference type="EMBL" id="BAY73093.1"/>
    </source>
</evidence>
<organism evidence="1 2">
    <name type="scientific">Trichormus variabilis NIES-23</name>
    <dbReference type="NCBI Taxonomy" id="1973479"/>
    <lineage>
        <taxon>Bacteria</taxon>
        <taxon>Bacillati</taxon>
        <taxon>Cyanobacteriota</taxon>
        <taxon>Cyanophyceae</taxon>
        <taxon>Nostocales</taxon>
        <taxon>Nostocaceae</taxon>
        <taxon>Trichormus</taxon>
    </lineage>
</organism>
<dbReference type="Proteomes" id="UP000217507">
    <property type="component" value="Plasmid Plasmid2 dna"/>
</dbReference>